<dbReference type="Pfam" id="PF24764">
    <property type="entry name" value="rva_4"/>
    <property type="match status" value="1"/>
</dbReference>
<organism evidence="2 4">
    <name type="scientific">Mycena pura</name>
    <dbReference type="NCBI Taxonomy" id="153505"/>
    <lineage>
        <taxon>Eukaryota</taxon>
        <taxon>Fungi</taxon>
        <taxon>Dikarya</taxon>
        <taxon>Basidiomycota</taxon>
        <taxon>Agaricomycotina</taxon>
        <taxon>Agaricomycetes</taxon>
        <taxon>Agaricomycetidae</taxon>
        <taxon>Agaricales</taxon>
        <taxon>Marasmiineae</taxon>
        <taxon>Mycenaceae</taxon>
        <taxon>Mycena</taxon>
    </lineage>
</organism>
<dbReference type="Proteomes" id="UP001219525">
    <property type="component" value="Unassembled WGS sequence"/>
</dbReference>
<sequence>MEEKMGSGRGSYIYGMSVHNIRIERLWVDWTRGVGKKWYNFFFELEGSYGLIVDNTAHLWLLHHLFLAKLNQDALEWVESWNCHKVSMDGARRQSPREMFTFGLLEYGAQGISHLVGQDIIPGEDLAMYGIDWEAQQNADLTTHHRTHNRTDALESNPFATFSMPSHMSEVIVEPPNCPLTPEQCVMLDGELAQRVDLRSRDMVVRKLIWKEALAICIGLFDDV</sequence>
<reference evidence="2" key="1">
    <citation type="submission" date="2023-03" db="EMBL/GenBank/DDBJ databases">
        <title>Massive genome expansion in bonnet fungi (Mycena s.s.) driven by repeated elements and novel gene families across ecological guilds.</title>
        <authorList>
            <consortium name="Lawrence Berkeley National Laboratory"/>
            <person name="Harder C.B."/>
            <person name="Miyauchi S."/>
            <person name="Viragh M."/>
            <person name="Kuo A."/>
            <person name="Thoen E."/>
            <person name="Andreopoulos B."/>
            <person name="Lu D."/>
            <person name="Skrede I."/>
            <person name="Drula E."/>
            <person name="Henrissat B."/>
            <person name="Morin E."/>
            <person name="Kohler A."/>
            <person name="Barry K."/>
            <person name="LaButti K."/>
            <person name="Morin E."/>
            <person name="Salamov A."/>
            <person name="Lipzen A."/>
            <person name="Mereny Z."/>
            <person name="Hegedus B."/>
            <person name="Baldrian P."/>
            <person name="Stursova M."/>
            <person name="Weitz H."/>
            <person name="Taylor A."/>
            <person name="Grigoriev I.V."/>
            <person name="Nagy L.G."/>
            <person name="Martin F."/>
            <person name="Kauserud H."/>
        </authorList>
    </citation>
    <scope>NUCLEOTIDE SEQUENCE</scope>
    <source>
        <strain evidence="2">9144</strain>
    </source>
</reference>
<dbReference type="EMBL" id="JARJCW010000107">
    <property type="protein sequence ID" value="KAJ7193575.1"/>
    <property type="molecule type" value="Genomic_DNA"/>
</dbReference>
<dbReference type="AlphaFoldDB" id="A0AAD6USC8"/>
<feature type="domain" description="Integrase core" evidence="1">
    <location>
        <begin position="1"/>
        <end position="107"/>
    </location>
</feature>
<evidence type="ECO:0000259" key="1">
    <source>
        <dbReference type="Pfam" id="PF24764"/>
    </source>
</evidence>
<gene>
    <name evidence="2" type="ORF">GGX14DRAFT_378850</name>
    <name evidence="3" type="ORF">GGX14DRAFT_532532</name>
</gene>
<name>A0AAD6USC8_9AGAR</name>
<evidence type="ECO:0000313" key="4">
    <source>
        <dbReference type="Proteomes" id="UP001219525"/>
    </source>
</evidence>
<accession>A0AAD6USC8</accession>
<dbReference type="InterPro" id="IPR058913">
    <property type="entry name" value="Integrase_dom_put"/>
</dbReference>
<protein>
    <recommendedName>
        <fullName evidence="1">Integrase core domain-containing protein</fullName>
    </recommendedName>
</protein>
<comment type="caution">
    <text evidence="2">The sequence shown here is derived from an EMBL/GenBank/DDBJ whole genome shotgun (WGS) entry which is preliminary data.</text>
</comment>
<evidence type="ECO:0000313" key="2">
    <source>
        <dbReference type="EMBL" id="KAJ7193575.1"/>
    </source>
</evidence>
<keyword evidence="4" id="KW-1185">Reference proteome</keyword>
<evidence type="ECO:0000313" key="3">
    <source>
        <dbReference type="EMBL" id="KAJ7220477.1"/>
    </source>
</evidence>
<proteinExistence type="predicted"/>
<dbReference type="EMBL" id="JARJCW010000009">
    <property type="protein sequence ID" value="KAJ7220477.1"/>
    <property type="molecule type" value="Genomic_DNA"/>
</dbReference>